<reference evidence="4 5" key="1">
    <citation type="submission" date="2021-01" db="EMBL/GenBank/DDBJ databases">
        <title>Genome seq and assembly of Devosia sp. LEGU1.</title>
        <authorList>
            <person name="Chhetri G."/>
        </authorList>
    </citation>
    <scope>NUCLEOTIDE SEQUENCE [LARGE SCALE GENOMIC DNA]</scope>
    <source>
        <strain evidence="4 5">LEGU1</strain>
    </source>
</reference>
<dbReference type="InterPro" id="IPR036148">
    <property type="entry name" value="MmgE/PrpD_sf"/>
</dbReference>
<sequence length="452" mass="47044">MAISDREWVSRHVALASSAISRADVEVIGRLVADTIAIATYARRHRLGGTAFDETGLAMGSHDSAVWGSALTASPLDAAFLNGSAAEALDFQEVLLNGRNNGHAAVVIVPAVFALAQQRGATSEEVLQALRVGFAANIGLGEALGRAHRTDGRGFRTTSLTATPAAALACAVLISRDVDIALAATGIAACTIPAGLLTAMSPSEGSYSVDKDLSVGFSARHTLHAALLAEGGAKGPSAPITGDKGWLASFASGSADRTYLEIAPESRELSAYSVKLFPANFGCQAAIRSAMELGKEIGAERIERLEVKVKTSSSQSLSTRAIGNHLAARFSLPFAVASACVRERSVLADFEGSAVEDASVLSFMDRVTVEGDAALEARHLDLGIFPARVFAWGAEGLLGEKSYDGPFDGMSDSEAHAVFAAKVEALVDDSVARDLLAYASEPAAPEALRRLF</sequence>
<dbReference type="Pfam" id="PF03972">
    <property type="entry name" value="MmgE_PrpD_N"/>
    <property type="match status" value="1"/>
</dbReference>
<evidence type="ECO:0000313" key="5">
    <source>
        <dbReference type="Proteomes" id="UP000595857"/>
    </source>
</evidence>
<accession>A0ABX7C5G4</accession>
<dbReference type="Gene3D" id="3.30.1330.120">
    <property type="entry name" value="2-methylcitrate dehydratase PrpD"/>
    <property type="match status" value="1"/>
</dbReference>
<evidence type="ECO:0000313" key="4">
    <source>
        <dbReference type="EMBL" id="QQR38469.1"/>
    </source>
</evidence>
<protein>
    <submittedName>
        <fullName evidence="4">MmgE/PrpD family protein</fullName>
    </submittedName>
</protein>
<dbReference type="EMBL" id="CP068046">
    <property type="protein sequence ID" value="QQR38469.1"/>
    <property type="molecule type" value="Genomic_DNA"/>
</dbReference>
<dbReference type="InterPro" id="IPR045337">
    <property type="entry name" value="MmgE_PrpD_C"/>
</dbReference>
<evidence type="ECO:0000259" key="2">
    <source>
        <dbReference type="Pfam" id="PF03972"/>
    </source>
</evidence>
<keyword evidence="5" id="KW-1185">Reference proteome</keyword>
<dbReference type="SUPFAM" id="SSF103378">
    <property type="entry name" value="2-methylcitrate dehydratase PrpD"/>
    <property type="match status" value="1"/>
</dbReference>
<evidence type="ECO:0000256" key="1">
    <source>
        <dbReference type="ARBA" id="ARBA00006174"/>
    </source>
</evidence>
<dbReference type="PANTHER" id="PTHR16943">
    <property type="entry name" value="2-METHYLCITRATE DEHYDRATASE-RELATED"/>
    <property type="match status" value="1"/>
</dbReference>
<dbReference type="InterPro" id="IPR042183">
    <property type="entry name" value="MmgE/PrpD_sf_1"/>
</dbReference>
<dbReference type="Pfam" id="PF19305">
    <property type="entry name" value="MmgE_PrpD_C"/>
    <property type="match status" value="1"/>
</dbReference>
<dbReference type="Gene3D" id="1.10.4100.10">
    <property type="entry name" value="2-methylcitrate dehydratase PrpD"/>
    <property type="match status" value="1"/>
</dbReference>
<evidence type="ECO:0000259" key="3">
    <source>
        <dbReference type="Pfam" id="PF19305"/>
    </source>
</evidence>
<dbReference type="RefSeq" id="WP_201630874.1">
    <property type="nucleotide sequence ID" value="NZ_CP068046.1"/>
</dbReference>
<dbReference type="PANTHER" id="PTHR16943:SF8">
    <property type="entry name" value="2-METHYLCITRATE DEHYDRATASE"/>
    <property type="match status" value="1"/>
</dbReference>
<gene>
    <name evidence="4" type="ORF">JI748_11850</name>
</gene>
<name>A0ABX7C5G4_9HYPH</name>
<feature type="domain" description="MmgE/PrpD N-terminal" evidence="2">
    <location>
        <begin position="20"/>
        <end position="253"/>
    </location>
</feature>
<dbReference type="InterPro" id="IPR005656">
    <property type="entry name" value="MmgE_PrpD"/>
</dbReference>
<feature type="domain" description="MmgE/PrpD C-terminal" evidence="3">
    <location>
        <begin position="277"/>
        <end position="385"/>
    </location>
</feature>
<proteinExistence type="inferred from homology"/>
<dbReference type="InterPro" id="IPR045336">
    <property type="entry name" value="MmgE_PrpD_N"/>
</dbReference>
<organism evidence="4 5">
    <name type="scientific">Devosia rhizoryzae</name>
    <dbReference type="NCBI Taxonomy" id="2774137"/>
    <lineage>
        <taxon>Bacteria</taxon>
        <taxon>Pseudomonadati</taxon>
        <taxon>Pseudomonadota</taxon>
        <taxon>Alphaproteobacteria</taxon>
        <taxon>Hyphomicrobiales</taxon>
        <taxon>Devosiaceae</taxon>
        <taxon>Devosia</taxon>
    </lineage>
</organism>
<dbReference type="InterPro" id="IPR042188">
    <property type="entry name" value="MmgE/PrpD_sf_2"/>
</dbReference>
<comment type="similarity">
    <text evidence="1">Belongs to the PrpD family.</text>
</comment>
<dbReference type="Proteomes" id="UP000595857">
    <property type="component" value="Chromosome"/>
</dbReference>